<dbReference type="AlphaFoldDB" id="A0A3D8R1Z7"/>
<keyword evidence="4" id="KW-1185">Reference proteome</keyword>
<comment type="caution">
    <text evidence="3">The sequence shown here is derived from an EMBL/GenBank/DDBJ whole genome shotgun (WGS) entry which is preliminary data.</text>
</comment>
<feature type="domain" description="Azaphilone pigments biosynthesis cluster protein L N-terminal" evidence="2">
    <location>
        <begin position="2"/>
        <end position="216"/>
    </location>
</feature>
<protein>
    <recommendedName>
        <fullName evidence="2">Azaphilone pigments biosynthesis cluster protein L N-terminal domain-containing protein</fullName>
    </recommendedName>
</protein>
<evidence type="ECO:0000313" key="4">
    <source>
        <dbReference type="Proteomes" id="UP000256645"/>
    </source>
</evidence>
<evidence type="ECO:0000259" key="2">
    <source>
        <dbReference type="Pfam" id="PF17111"/>
    </source>
</evidence>
<dbReference type="Proteomes" id="UP000256645">
    <property type="component" value="Unassembled WGS sequence"/>
</dbReference>
<gene>
    <name evidence="3" type="ORF">BP6252_09459</name>
</gene>
<organism evidence="3 4">
    <name type="scientific">Coleophoma cylindrospora</name>
    <dbReference type="NCBI Taxonomy" id="1849047"/>
    <lineage>
        <taxon>Eukaryota</taxon>
        <taxon>Fungi</taxon>
        <taxon>Dikarya</taxon>
        <taxon>Ascomycota</taxon>
        <taxon>Pezizomycotina</taxon>
        <taxon>Leotiomycetes</taxon>
        <taxon>Helotiales</taxon>
        <taxon>Dermateaceae</taxon>
        <taxon>Coleophoma</taxon>
    </lineage>
</organism>
<keyword evidence="1" id="KW-0175">Coiled coil</keyword>
<name>A0A3D8R1Z7_9HELO</name>
<dbReference type="EMBL" id="PDLM01000010">
    <property type="protein sequence ID" value="RDW68063.1"/>
    <property type="molecule type" value="Genomic_DNA"/>
</dbReference>
<sequence>MADPLGITASVVGIVVPALHATRLLLEDLQQLKDAPKTIKRLMEDVRSVETVLKLLQGVEDRDWKLLGAGVDEHSKTTISSCTRACGLFRADLQRWTRHSEDGKLVLRDRASVGFFKQGQIKDMSEQLSNCQLAINTVLSIATLYSSVRNSHITEEIKKTISTKQAEVNSAITTADKQLAVVEHKLEGFSVSSDDEEEAGATDGKNEALQQLEEELKAVKASQKLLGELLLKSQEEAVTKAAGKQDYSTTIRLGDQSSGFQAGIIHGGVSGISFGANQFQEQSLRLSAASGTAA</sequence>
<accession>A0A3D8R1Z7</accession>
<dbReference type="InterPro" id="IPR031348">
    <property type="entry name" value="PigL_N"/>
</dbReference>
<dbReference type="STRING" id="1849047.A0A3D8R1Z7"/>
<proteinExistence type="predicted"/>
<dbReference type="Pfam" id="PF17111">
    <property type="entry name" value="PigL_N"/>
    <property type="match status" value="1"/>
</dbReference>
<dbReference type="OrthoDB" id="432483at2759"/>
<evidence type="ECO:0000256" key="1">
    <source>
        <dbReference type="SAM" id="Coils"/>
    </source>
</evidence>
<feature type="coiled-coil region" evidence="1">
    <location>
        <begin position="202"/>
        <end position="229"/>
    </location>
</feature>
<reference evidence="3 4" key="1">
    <citation type="journal article" date="2018" name="IMA Fungus">
        <title>IMA Genome-F 9: Draft genome sequence of Annulohypoxylon stygium, Aspergillus mulundensis, Berkeleyomyces basicola (syn. Thielaviopsis basicola), Ceratocystis smalleyi, two Cercospora beticola strains, Coleophoma cylindrospora, Fusarium fracticaudum, Phialophora cf. hyalina, and Morchella septimelata.</title>
        <authorList>
            <person name="Wingfield B.D."/>
            <person name="Bills G.F."/>
            <person name="Dong Y."/>
            <person name="Huang W."/>
            <person name="Nel W.J."/>
            <person name="Swalarsk-Parry B.S."/>
            <person name="Vaghefi N."/>
            <person name="Wilken P.M."/>
            <person name="An Z."/>
            <person name="de Beer Z.W."/>
            <person name="De Vos L."/>
            <person name="Chen L."/>
            <person name="Duong T.A."/>
            <person name="Gao Y."/>
            <person name="Hammerbacher A."/>
            <person name="Kikkert J.R."/>
            <person name="Li Y."/>
            <person name="Li H."/>
            <person name="Li K."/>
            <person name="Li Q."/>
            <person name="Liu X."/>
            <person name="Ma X."/>
            <person name="Naidoo K."/>
            <person name="Pethybridge S.J."/>
            <person name="Sun J."/>
            <person name="Steenkamp E.T."/>
            <person name="van der Nest M.A."/>
            <person name="van Wyk S."/>
            <person name="Wingfield M.J."/>
            <person name="Xiong C."/>
            <person name="Yue Q."/>
            <person name="Zhang X."/>
        </authorList>
    </citation>
    <scope>NUCLEOTIDE SEQUENCE [LARGE SCALE GENOMIC DNA]</scope>
    <source>
        <strain evidence="3 4">BP6252</strain>
    </source>
</reference>
<evidence type="ECO:0000313" key="3">
    <source>
        <dbReference type="EMBL" id="RDW68063.1"/>
    </source>
</evidence>